<feature type="disulfide bond" evidence="3">
    <location>
        <begin position="249"/>
        <end position="262"/>
    </location>
</feature>
<keyword evidence="2" id="KW-0325">Glycoprotein</keyword>
<dbReference type="Proteomes" id="UP000325902">
    <property type="component" value="Unassembled WGS sequence"/>
</dbReference>
<evidence type="ECO:0000313" key="7">
    <source>
        <dbReference type="Proteomes" id="UP000325902"/>
    </source>
</evidence>
<dbReference type="Gene3D" id="3.40.50.1240">
    <property type="entry name" value="Phosphoglycerate mutase-like"/>
    <property type="match status" value="1"/>
</dbReference>
<dbReference type="AlphaFoldDB" id="A0A5N5DKB4"/>
<dbReference type="EMBL" id="VCHE01000012">
    <property type="protein sequence ID" value="KAB2578325.1"/>
    <property type="molecule type" value="Genomic_DNA"/>
</dbReference>
<dbReference type="InterPro" id="IPR029033">
    <property type="entry name" value="His_PPase_superfam"/>
</dbReference>
<reference evidence="6 7" key="1">
    <citation type="journal article" date="2019" name="Sci. Rep.">
        <title>A multi-omics analysis of the grapevine pathogen Lasiodiplodia theobromae reveals that temperature affects the expression of virulence- and pathogenicity-related genes.</title>
        <authorList>
            <person name="Felix C."/>
            <person name="Meneses R."/>
            <person name="Goncalves M.F.M."/>
            <person name="Tilleman L."/>
            <person name="Duarte A.S."/>
            <person name="Jorrin-Novo J.V."/>
            <person name="Van de Peer Y."/>
            <person name="Deforce D."/>
            <person name="Van Nieuwerburgh F."/>
            <person name="Esteves A.C."/>
            <person name="Alves A."/>
        </authorList>
    </citation>
    <scope>NUCLEOTIDE SEQUENCE [LARGE SCALE GENOMIC DNA]</scope>
    <source>
        <strain evidence="6 7">LA-SOL3</strain>
    </source>
</reference>
<dbReference type="CDD" id="cd07061">
    <property type="entry name" value="HP_HAP_like"/>
    <property type="match status" value="1"/>
</dbReference>
<dbReference type="Pfam" id="PF00328">
    <property type="entry name" value="His_Phos_2"/>
    <property type="match status" value="1"/>
</dbReference>
<comment type="caution">
    <text evidence="6">The sequence shown here is derived from an EMBL/GenBank/DDBJ whole genome shotgun (WGS) entry which is preliminary data.</text>
</comment>
<dbReference type="PANTHER" id="PTHR20963:SF14">
    <property type="entry name" value="ACID PHOSPHATASE, PUTATIVE-RELATED"/>
    <property type="match status" value="1"/>
</dbReference>
<dbReference type="InterPro" id="IPR000560">
    <property type="entry name" value="His_Pase_clade-2"/>
</dbReference>
<gene>
    <name evidence="6" type="primary">pho4_0</name>
    <name evidence="6" type="ORF">DBV05_g3024</name>
</gene>
<feature type="chain" id="PRO_5024880154" evidence="5">
    <location>
        <begin position="18"/>
        <end position="467"/>
    </location>
</feature>
<feature type="signal peptide" evidence="5">
    <location>
        <begin position="1"/>
        <end position="17"/>
    </location>
</feature>
<evidence type="ECO:0000256" key="4">
    <source>
        <dbReference type="SAM" id="MobiDB-lite"/>
    </source>
</evidence>
<evidence type="ECO:0000256" key="1">
    <source>
        <dbReference type="ARBA" id="ARBA00022801"/>
    </source>
</evidence>
<proteinExistence type="predicted"/>
<protein>
    <submittedName>
        <fullName evidence="6">Thiamine-repressible acid phosphatase pho4</fullName>
    </submittedName>
</protein>
<dbReference type="FunFam" id="3.40.50.1240:FF:000065">
    <property type="entry name" value="Similar to histidine acid phosphatase"/>
    <property type="match status" value="1"/>
</dbReference>
<sequence length="467" mass="50435">MHTSLLALSVLLGAVQAGGGGQNILYSPDDYEFDPLEHLAGIAPYFSPQDPPLSPAPPQGCNVTRAAYLVRHAAIYANDFDYESYIEPFTEKLANTSADFSSSQTLSFLSTWHDPIDEDRDMEQVTKIGTLEAMSLGVELARRYPTFATPKKVWTSTAERTVKSARALISGLDRTSNMSALTQIAEEKTTGANSLTPYKACSAYSSSRGSEQSSAFQKKYTAPIIARFKAEVPGFNWTASDIYGMQQLCGYESVIRGTSPFCSLSLFSPDEWLAFEYTNDLMYHHNTGYGNPVSGAIGYPWLNATAAALASSSTNSSGAAQDLYVSFTHRELPPTVLVAMGLFNGSAFTGTNNPNATMPTDTVNHRRAWKSSHILPFLTNIAIEKMSCDSYGYEDSSDAEYYRALVNSSPQPLPGCVDGPGESCAASSFAQWVQERGQMVGGFTEACGDSGEESSGGDVLSIYDDAE</sequence>
<dbReference type="SUPFAM" id="SSF53254">
    <property type="entry name" value="Phosphoglycerate mutase-like"/>
    <property type="match status" value="1"/>
</dbReference>
<dbReference type="OrthoDB" id="6509975at2759"/>
<dbReference type="GO" id="GO:0009277">
    <property type="term" value="C:fungal-type cell wall"/>
    <property type="evidence" value="ECO:0007669"/>
    <property type="project" value="TreeGrafter"/>
</dbReference>
<dbReference type="PANTHER" id="PTHR20963">
    <property type="entry name" value="MULTIPLE INOSITOL POLYPHOSPHATE PHOSPHATASE-RELATED"/>
    <property type="match status" value="1"/>
</dbReference>
<dbReference type="InterPro" id="IPR016274">
    <property type="entry name" value="Histidine_acid_Pase_euk"/>
</dbReference>
<feature type="disulfide bond" evidence="3">
    <location>
        <begin position="416"/>
        <end position="424"/>
    </location>
</feature>
<feature type="region of interest" description="Disordered" evidence="4">
    <location>
        <begin position="447"/>
        <end position="467"/>
    </location>
</feature>
<feature type="disulfide bond" evidence="3">
    <location>
        <begin position="61"/>
        <end position="388"/>
    </location>
</feature>
<evidence type="ECO:0000256" key="3">
    <source>
        <dbReference type="PIRSR" id="PIRSR000894-2"/>
    </source>
</evidence>
<keyword evidence="5" id="KW-0732">Signal</keyword>
<evidence type="ECO:0000313" key="6">
    <source>
        <dbReference type="EMBL" id="KAB2578325.1"/>
    </source>
</evidence>
<keyword evidence="1" id="KW-0378">Hydrolase</keyword>
<dbReference type="GO" id="GO:0003993">
    <property type="term" value="F:acid phosphatase activity"/>
    <property type="evidence" value="ECO:0007669"/>
    <property type="project" value="TreeGrafter"/>
</dbReference>
<dbReference type="PIRSF" id="PIRSF000894">
    <property type="entry name" value="Acid_phosphatase"/>
    <property type="match status" value="1"/>
</dbReference>
<keyword evidence="3" id="KW-1015">Disulfide bond</keyword>
<keyword evidence="7" id="KW-1185">Reference proteome</keyword>
<name>A0A5N5DKB4_9PEZI</name>
<organism evidence="6 7">
    <name type="scientific">Lasiodiplodia theobromae</name>
    <dbReference type="NCBI Taxonomy" id="45133"/>
    <lineage>
        <taxon>Eukaryota</taxon>
        <taxon>Fungi</taxon>
        <taxon>Dikarya</taxon>
        <taxon>Ascomycota</taxon>
        <taxon>Pezizomycotina</taxon>
        <taxon>Dothideomycetes</taxon>
        <taxon>Dothideomycetes incertae sedis</taxon>
        <taxon>Botryosphaeriales</taxon>
        <taxon>Botryosphaeriaceae</taxon>
        <taxon>Lasiodiplodia</taxon>
    </lineage>
</organism>
<evidence type="ECO:0000256" key="5">
    <source>
        <dbReference type="SAM" id="SignalP"/>
    </source>
</evidence>
<evidence type="ECO:0000256" key="2">
    <source>
        <dbReference type="ARBA" id="ARBA00023180"/>
    </source>
</evidence>
<accession>A0A5N5DKB4</accession>